<keyword evidence="2" id="KW-1185">Reference proteome</keyword>
<protein>
    <submittedName>
        <fullName evidence="1">Uncharacterized protein</fullName>
    </submittedName>
</protein>
<evidence type="ECO:0000313" key="1">
    <source>
        <dbReference type="EMBL" id="WBO69533.1"/>
    </source>
</evidence>
<organism evidence="1 2">
    <name type="scientific">Streptomyces camelliae</name>
    <dbReference type="NCBI Taxonomy" id="3004093"/>
    <lineage>
        <taxon>Bacteria</taxon>
        <taxon>Bacillati</taxon>
        <taxon>Actinomycetota</taxon>
        <taxon>Actinomycetes</taxon>
        <taxon>Kitasatosporales</taxon>
        <taxon>Streptomycetaceae</taxon>
        <taxon>Streptomyces</taxon>
    </lineage>
</organism>
<reference evidence="1 2" key="1">
    <citation type="submission" date="2022-12" db="EMBL/GenBank/DDBJ databases">
        <authorList>
            <person name="Mo P."/>
        </authorList>
    </citation>
    <scope>NUCLEOTIDE SEQUENCE [LARGE SCALE GENOMIC DNA]</scope>
    <source>
        <strain evidence="1 2">HUAS 2-6</strain>
    </source>
</reference>
<sequence>MPDQEVWTQGRRHCLHDLLSYQHWTLLAVSPRPEPDPAPEAVAAAHAAPVTVRVLDPSHGVSPHLPAGTLVLVRPDLHIALRARGPEEVRDCLGRWSTRTGAIRDEGHGRARPGR</sequence>
<dbReference type="RefSeq" id="WP_270086714.1">
    <property type="nucleotide sequence ID" value="NZ_CP115300.1"/>
</dbReference>
<evidence type="ECO:0000313" key="2">
    <source>
        <dbReference type="Proteomes" id="UP001212326"/>
    </source>
</evidence>
<proteinExistence type="predicted"/>
<name>A0ABY7PFX3_9ACTN</name>
<gene>
    <name evidence="1" type="ORF">O1G22_40280</name>
</gene>
<accession>A0ABY7PFX3</accession>
<dbReference type="Pfam" id="PF21274">
    <property type="entry name" value="Rng_hyd_C"/>
    <property type="match status" value="1"/>
</dbReference>
<dbReference type="Proteomes" id="UP001212326">
    <property type="component" value="Chromosome"/>
</dbReference>
<dbReference type="Gene3D" id="3.40.30.120">
    <property type="match status" value="1"/>
</dbReference>
<dbReference type="EMBL" id="CP115300">
    <property type="protein sequence ID" value="WBO69533.1"/>
    <property type="molecule type" value="Genomic_DNA"/>
</dbReference>